<dbReference type="RefSeq" id="XP_006693473.1">
    <property type="nucleotide sequence ID" value="XM_006693410.1"/>
</dbReference>
<evidence type="ECO:0000313" key="3">
    <source>
        <dbReference type="Proteomes" id="UP000008066"/>
    </source>
</evidence>
<keyword evidence="3" id="KW-1185">Reference proteome</keyword>
<feature type="compositionally biased region" description="Polar residues" evidence="1">
    <location>
        <begin position="198"/>
        <end position="210"/>
    </location>
</feature>
<feature type="region of interest" description="Disordered" evidence="1">
    <location>
        <begin position="157"/>
        <end position="214"/>
    </location>
</feature>
<dbReference type="HOGENOM" id="CLU_051532_1_1_1"/>
<dbReference type="Proteomes" id="UP000008066">
    <property type="component" value="Unassembled WGS sequence"/>
</dbReference>
<dbReference type="OrthoDB" id="2529286at2759"/>
<feature type="region of interest" description="Disordered" evidence="1">
    <location>
        <begin position="271"/>
        <end position="306"/>
    </location>
</feature>
<dbReference type="InterPro" id="IPR019410">
    <property type="entry name" value="Methyltransf_16"/>
</dbReference>
<dbReference type="InterPro" id="IPR029063">
    <property type="entry name" value="SAM-dependent_MTases_sf"/>
</dbReference>
<dbReference type="KEGG" id="cthr:CTHT_0030210"/>
<reference evidence="2 3" key="1">
    <citation type="journal article" date="2011" name="Cell">
        <title>Insight into structure and assembly of the nuclear pore complex by utilizing the genome of a eukaryotic thermophile.</title>
        <authorList>
            <person name="Amlacher S."/>
            <person name="Sarges P."/>
            <person name="Flemming D."/>
            <person name="van Noort V."/>
            <person name="Kunze R."/>
            <person name="Devos D.P."/>
            <person name="Arumugam M."/>
            <person name="Bork P."/>
            <person name="Hurt E."/>
        </authorList>
    </citation>
    <scope>NUCLEOTIDE SEQUENCE [LARGE SCALE GENOMIC DNA]</scope>
    <source>
        <strain evidence="3">DSM 1495 / CBS 144.50 / IMI 039719</strain>
    </source>
</reference>
<dbReference type="PANTHER" id="PTHR14614:SF109">
    <property type="entry name" value="RIBOSOMAL LYSINE N-METHYLTRANSFERASE 5"/>
    <property type="match status" value="1"/>
</dbReference>
<dbReference type="STRING" id="759272.G0S3Q1"/>
<dbReference type="GO" id="GO:0008757">
    <property type="term" value="F:S-adenosylmethionine-dependent methyltransferase activity"/>
    <property type="evidence" value="ECO:0007669"/>
    <property type="project" value="UniProtKB-ARBA"/>
</dbReference>
<sequence length="370" mass="39514">MTLDGLLSALGAPVESVEEETFELFSQELPSHSLGFVDARAAVVDLTIAGRDLTIHQSPAVLASNRAGGTTGAVVWKITPLFASWLASPSNILFRPNGGPLVPARALVLELGCGVSAILGCVLAHRVRGWLLTDQAYVGRLVETNIAANVSLIQDHGHGNGASGKKIGQRGKRQGGASTRSSSSSSTPSRSERRSSPAISTSAPNHNTDPSFKVKFHPLDWETDTPTASLASPWHRRSFDAVVACDCVYNEALVDPFVSACADVCRLKEQELSESDPTRSDSDSDPEAGSDSGGAENEGEGFRGKGGRKPPCICVVAQQLRDPNVFEAWLARFRQDFHTWRVPDALMHPGLRSNSGYVVHVGVLREALDI</sequence>
<proteinExistence type="predicted"/>
<organism evidence="3">
    <name type="scientific">Chaetomium thermophilum (strain DSM 1495 / CBS 144.50 / IMI 039719)</name>
    <name type="common">Thermochaetoides thermophila</name>
    <dbReference type="NCBI Taxonomy" id="759272"/>
    <lineage>
        <taxon>Eukaryota</taxon>
        <taxon>Fungi</taxon>
        <taxon>Dikarya</taxon>
        <taxon>Ascomycota</taxon>
        <taxon>Pezizomycotina</taxon>
        <taxon>Sordariomycetes</taxon>
        <taxon>Sordariomycetidae</taxon>
        <taxon>Sordariales</taxon>
        <taxon>Chaetomiaceae</taxon>
        <taxon>Thermochaetoides</taxon>
    </lineage>
</organism>
<accession>G0S3Q1</accession>
<feature type="compositionally biased region" description="Basic and acidic residues" evidence="1">
    <location>
        <begin position="271"/>
        <end position="282"/>
    </location>
</feature>
<dbReference type="GO" id="GO:0005829">
    <property type="term" value="C:cytosol"/>
    <property type="evidence" value="ECO:0007669"/>
    <property type="project" value="TreeGrafter"/>
</dbReference>
<evidence type="ECO:0000256" key="1">
    <source>
        <dbReference type="SAM" id="MobiDB-lite"/>
    </source>
</evidence>
<dbReference type="Pfam" id="PF10294">
    <property type="entry name" value="Methyltransf_16"/>
    <property type="match status" value="1"/>
</dbReference>
<evidence type="ECO:0000313" key="2">
    <source>
        <dbReference type="EMBL" id="EGS21177.1"/>
    </source>
</evidence>
<dbReference type="PANTHER" id="PTHR14614">
    <property type="entry name" value="HEPATOCELLULAR CARCINOMA-ASSOCIATED ANTIGEN"/>
    <property type="match status" value="1"/>
</dbReference>
<protein>
    <submittedName>
        <fullName evidence="2">Uncharacterized protein</fullName>
    </submittedName>
</protein>
<dbReference type="Gene3D" id="3.40.50.150">
    <property type="entry name" value="Vaccinia Virus protein VP39"/>
    <property type="match status" value="1"/>
</dbReference>
<dbReference type="GeneID" id="18257059"/>
<dbReference type="GO" id="GO:0032991">
    <property type="term" value="C:protein-containing complex"/>
    <property type="evidence" value="ECO:0007669"/>
    <property type="project" value="TreeGrafter"/>
</dbReference>
<dbReference type="EMBL" id="GL988041">
    <property type="protein sequence ID" value="EGS21177.1"/>
    <property type="molecule type" value="Genomic_DNA"/>
</dbReference>
<name>G0S3Q1_CHATD</name>
<dbReference type="OMA" id="ACDTIYN"/>
<feature type="compositionally biased region" description="Low complexity" evidence="1">
    <location>
        <begin position="175"/>
        <end position="189"/>
    </location>
</feature>
<dbReference type="AlphaFoldDB" id="G0S3Q1"/>
<dbReference type="eggNOG" id="KOG1018">
    <property type="taxonomic scope" value="Eukaryota"/>
</dbReference>
<gene>
    <name evidence="2" type="ORF">CTHT_0030210</name>
</gene>